<feature type="domain" description="PPM-type phosphatase" evidence="11">
    <location>
        <begin position="1"/>
        <end position="260"/>
    </location>
</feature>
<keyword evidence="6 10" id="KW-0378">Hydrolase</keyword>
<dbReference type="Proteomes" id="UP001211065">
    <property type="component" value="Unassembled WGS sequence"/>
</dbReference>
<dbReference type="InterPro" id="IPR000222">
    <property type="entry name" value="PP2C_BS"/>
</dbReference>
<dbReference type="SMART" id="SM00332">
    <property type="entry name" value="PP2Cc"/>
    <property type="match status" value="1"/>
</dbReference>
<evidence type="ECO:0000256" key="7">
    <source>
        <dbReference type="ARBA" id="ARBA00022912"/>
    </source>
</evidence>
<dbReference type="PROSITE" id="PS51746">
    <property type="entry name" value="PPM_2"/>
    <property type="match status" value="1"/>
</dbReference>
<dbReference type="InterPro" id="IPR001932">
    <property type="entry name" value="PPM-type_phosphatase-like_dom"/>
</dbReference>
<keyword evidence="13" id="KW-1185">Reference proteome</keyword>
<evidence type="ECO:0000259" key="11">
    <source>
        <dbReference type="PROSITE" id="PS51746"/>
    </source>
</evidence>
<evidence type="ECO:0000256" key="8">
    <source>
        <dbReference type="ARBA" id="ARBA00023211"/>
    </source>
</evidence>
<reference evidence="12" key="1">
    <citation type="submission" date="2020-05" db="EMBL/GenBank/DDBJ databases">
        <title>Phylogenomic resolution of chytrid fungi.</title>
        <authorList>
            <person name="Stajich J.E."/>
            <person name="Amses K."/>
            <person name="Simmons R."/>
            <person name="Seto K."/>
            <person name="Myers J."/>
            <person name="Bonds A."/>
            <person name="Quandt C.A."/>
            <person name="Barry K."/>
            <person name="Liu P."/>
            <person name="Grigoriev I."/>
            <person name="Longcore J.E."/>
            <person name="James T.Y."/>
        </authorList>
    </citation>
    <scope>NUCLEOTIDE SEQUENCE</scope>
    <source>
        <strain evidence="12">JEL0476</strain>
    </source>
</reference>
<protein>
    <recommendedName>
        <fullName evidence="4">protein-serine/threonine phosphatase</fullName>
        <ecNumber evidence="4">3.1.3.16</ecNumber>
    </recommendedName>
</protein>
<evidence type="ECO:0000256" key="4">
    <source>
        <dbReference type="ARBA" id="ARBA00013081"/>
    </source>
</evidence>
<comment type="cofactor">
    <cofactor evidence="1">
        <name>Mn(2+)</name>
        <dbReference type="ChEBI" id="CHEBI:29035"/>
    </cofactor>
</comment>
<evidence type="ECO:0000256" key="5">
    <source>
        <dbReference type="ARBA" id="ARBA00022723"/>
    </source>
</evidence>
<dbReference type="GO" id="GO:0046872">
    <property type="term" value="F:metal ion binding"/>
    <property type="evidence" value="ECO:0007669"/>
    <property type="project" value="UniProtKB-KW"/>
</dbReference>
<proteinExistence type="inferred from homology"/>
<name>A0AAD5TVV3_9FUNG</name>
<keyword evidence="8" id="KW-0464">Manganese</keyword>
<dbReference type="SUPFAM" id="SSF81606">
    <property type="entry name" value="PP2C-like"/>
    <property type="match status" value="1"/>
</dbReference>
<evidence type="ECO:0000256" key="1">
    <source>
        <dbReference type="ARBA" id="ARBA00001936"/>
    </source>
</evidence>
<comment type="caution">
    <text evidence="12">The sequence shown here is derived from an EMBL/GenBank/DDBJ whole genome shotgun (WGS) entry which is preliminary data.</text>
</comment>
<comment type="cofactor">
    <cofactor evidence="2">
        <name>Mg(2+)</name>
        <dbReference type="ChEBI" id="CHEBI:18420"/>
    </cofactor>
</comment>
<accession>A0AAD5TVV3</accession>
<keyword evidence="7 10" id="KW-0904">Protein phosphatase</keyword>
<dbReference type="InterPro" id="IPR036457">
    <property type="entry name" value="PPM-type-like_dom_sf"/>
</dbReference>
<dbReference type="PANTHER" id="PTHR13832:SF565">
    <property type="entry name" value="AT28366P-RELATED"/>
    <property type="match status" value="1"/>
</dbReference>
<dbReference type="Gene3D" id="3.60.40.10">
    <property type="entry name" value="PPM-type phosphatase domain"/>
    <property type="match status" value="1"/>
</dbReference>
<dbReference type="PROSITE" id="PS01032">
    <property type="entry name" value="PPM_1"/>
    <property type="match status" value="1"/>
</dbReference>
<comment type="similarity">
    <text evidence="3 10">Belongs to the PP2C family.</text>
</comment>
<evidence type="ECO:0000313" key="13">
    <source>
        <dbReference type="Proteomes" id="UP001211065"/>
    </source>
</evidence>
<dbReference type="CDD" id="cd00143">
    <property type="entry name" value="PP2Cc"/>
    <property type="match status" value="1"/>
</dbReference>
<dbReference type="InterPro" id="IPR015655">
    <property type="entry name" value="PP2C"/>
</dbReference>
<dbReference type="AlphaFoldDB" id="A0AAD5TVV3"/>
<gene>
    <name evidence="12" type="primary">PTC2_2</name>
    <name evidence="12" type="ORF">HK099_008396</name>
</gene>
<dbReference type="PANTHER" id="PTHR13832">
    <property type="entry name" value="PROTEIN PHOSPHATASE 2C"/>
    <property type="match status" value="1"/>
</dbReference>
<dbReference type="EC" id="3.1.3.16" evidence="4"/>
<evidence type="ECO:0000256" key="6">
    <source>
        <dbReference type="ARBA" id="ARBA00022801"/>
    </source>
</evidence>
<evidence type="ECO:0000256" key="9">
    <source>
        <dbReference type="ARBA" id="ARBA00048832"/>
    </source>
</evidence>
<organism evidence="12 13">
    <name type="scientific">Clydaea vesicula</name>
    <dbReference type="NCBI Taxonomy" id="447962"/>
    <lineage>
        <taxon>Eukaryota</taxon>
        <taxon>Fungi</taxon>
        <taxon>Fungi incertae sedis</taxon>
        <taxon>Chytridiomycota</taxon>
        <taxon>Chytridiomycota incertae sedis</taxon>
        <taxon>Chytridiomycetes</taxon>
        <taxon>Lobulomycetales</taxon>
        <taxon>Lobulomycetaceae</taxon>
        <taxon>Clydaea</taxon>
    </lineage>
</organism>
<dbReference type="GO" id="GO:0004722">
    <property type="term" value="F:protein serine/threonine phosphatase activity"/>
    <property type="evidence" value="ECO:0007669"/>
    <property type="project" value="UniProtKB-EC"/>
</dbReference>
<evidence type="ECO:0000313" key="12">
    <source>
        <dbReference type="EMBL" id="KAJ3209947.1"/>
    </source>
</evidence>
<dbReference type="Pfam" id="PF00481">
    <property type="entry name" value="PP2C"/>
    <property type="match status" value="1"/>
</dbReference>
<dbReference type="EMBL" id="JADGJW010000916">
    <property type="protein sequence ID" value="KAJ3209947.1"/>
    <property type="molecule type" value="Genomic_DNA"/>
</dbReference>
<keyword evidence="5" id="KW-0479">Metal-binding</keyword>
<comment type="catalytic activity">
    <reaction evidence="9">
        <text>O-phospho-L-threonyl-[protein] + H2O = L-threonyl-[protein] + phosphate</text>
        <dbReference type="Rhea" id="RHEA:47004"/>
        <dbReference type="Rhea" id="RHEA-COMP:11060"/>
        <dbReference type="Rhea" id="RHEA-COMP:11605"/>
        <dbReference type="ChEBI" id="CHEBI:15377"/>
        <dbReference type="ChEBI" id="CHEBI:30013"/>
        <dbReference type="ChEBI" id="CHEBI:43474"/>
        <dbReference type="ChEBI" id="CHEBI:61977"/>
        <dbReference type="EC" id="3.1.3.16"/>
    </reaction>
    <physiologicalReaction direction="left-to-right" evidence="9">
        <dbReference type="Rhea" id="RHEA:47005"/>
    </physiologicalReaction>
</comment>
<evidence type="ECO:0000256" key="3">
    <source>
        <dbReference type="ARBA" id="ARBA00006702"/>
    </source>
</evidence>
<evidence type="ECO:0000256" key="2">
    <source>
        <dbReference type="ARBA" id="ARBA00001946"/>
    </source>
</evidence>
<evidence type="ECO:0000256" key="10">
    <source>
        <dbReference type="RuleBase" id="RU003465"/>
    </source>
</evidence>
<sequence length="316" mass="34816">MEDAHTTLLNINKSEEKKISMFAVFDGHGGSNVAQYCGKKLQHLITLNNSFDESIKSGDFSKVLTESFLNLDVELRKDPEYAKEPSGCTAVSCIISSDWKITAANAGDSRIVLGSKTGKAIPLSFDHKPTNEIEIKRITDAGGFVEYGRVNGNLALSRAIGDFVFKDSPNLTAEQQIVTANPDIIQHDIEDGDEFLVLACDGIWDCMTNQEVVDFVRYKIKDRNGDLKLIAEEIMDFCLAPICDLGSIGCDNMTVIIVGFTRGRSREEWVNEIAAKIDEKLIAPKLRNIKPAIISSESEYDANASHSDEEATQTDV</sequence>